<feature type="transmembrane region" description="Helical" evidence="1">
    <location>
        <begin position="111"/>
        <end position="129"/>
    </location>
</feature>
<accession>A0A1R4JQF1</accession>
<keyword evidence="3" id="KW-1185">Reference proteome</keyword>
<evidence type="ECO:0000256" key="1">
    <source>
        <dbReference type="SAM" id="Phobius"/>
    </source>
</evidence>
<organism evidence="2 3">
    <name type="scientific">Mycetocola reblochoni REB411</name>
    <dbReference type="NCBI Taxonomy" id="1255698"/>
    <lineage>
        <taxon>Bacteria</taxon>
        <taxon>Bacillati</taxon>
        <taxon>Actinomycetota</taxon>
        <taxon>Actinomycetes</taxon>
        <taxon>Micrococcales</taxon>
        <taxon>Microbacteriaceae</taxon>
        <taxon>Mycetocola</taxon>
    </lineage>
</organism>
<feature type="transmembrane region" description="Helical" evidence="1">
    <location>
        <begin position="44"/>
        <end position="66"/>
    </location>
</feature>
<sequence>MNSRPRLNGLRGAGLLAGAVYCLTRGLGYLPIAGDVPEKLPGGLQLLATALSIEVWGGIWLCIGIVCALRAFSPNDALAWGLLVGIMAAWGAAYALGWGLSLLVSPGSREWLSALTYLGPAAIIAALSARTARRDDAQ</sequence>
<keyword evidence="1" id="KW-0812">Transmembrane</keyword>
<gene>
    <name evidence="2" type="ORF">FM119_08850</name>
</gene>
<protein>
    <recommendedName>
        <fullName evidence="4">Integral membrane protein</fullName>
    </recommendedName>
</protein>
<dbReference type="OrthoDB" id="4422339at2"/>
<keyword evidence="1" id="KW-0472">Membrane</keyword>
<evidence type="ECO:0008006" key="4">
    <source>
        <dbReference type="Google" id="ProtNLM"/>
    </source>
</evidence>
<feature type="transmembrane region" description="Helical" evidence="1">
    <location>
        <begin position="78"/>
        <end position="99"/>
    </location>
</feature>
<feature type="transmembrane region" description="Helical" evidence="1">
    <location>
        <begin position="12"/>
        <end position="32"/>
    </location>
</feature>
<proteinExistence type="predicted"/>
<dbReference type="Proteomes" id="UP000196778">
    <property type="component" value="Unassembled WGS sequence"/>
</dbReference>
<reference evidence="3" key="1">
    <citation type="submission" date="2017-02" db="EMBL/GenBank/DDBJ databases">
        <authorList>
            <person name="Dridi B."/>
        </authorList>
    </citation>
    <scope>NUCLEOTIDE SEQUENCE [LARGE SCALE GENOMIC DNA]</scope>
    <source>
        <strain evidence="3">EB411</strain>
    </source>
</reference>
<evidence type="ECO:0000313" key="2">
    <source>
        <dbReference type="EMBL" id="SJN34229.1"/>
    </source>
</evidence>
<name>A0A1R4JQF1_9MICO</name>
<evidence type="ECO:0000313" key="3">
    <source>
        <dbReference type="Proteomes" id="UP000196778"/>
    </source>
</evidence>
<dbReference type="EMBL" id="FUKR01000050">
    <property type="protein sequence ID" value="SJN34229.1"/>
    <property type="molecule type" value="Genomic_DNA"/>
</dbReference>
<dbReference type="AlphaFoldDB" id="A0A1R4JQF1"/>
<dbReference type="RefSeq" id="WP_087137308.1">
    <property type="nucleotide sequence ID" value="NZ_FUKR01000050.1"/>
</dbReference>
<keyword evidence="1" id="KW-1133">Transmembrane helix</keyword>